<dbReference type="RefSeq" id="WP_407277552.1">
    <property type="nucleotide sequence ID" value="NZ_CP141259.1"/>
</dbReference>
<gene>
    <name evidence="2" type="ORF">U5817_12875</name>
</gene>
<dbReference type="EMBL" id="CP141259">
    <property type="protein sequence ID" value="WRL44104.1"/>
    <property type="molecule type" value="Genomic_DNA"/>
</dbReference>
<feature type="domain" description="ParB-like N-terminal" evidence="1">
    <location>
        <begin position="18"/>
        <end position="116"/>
    </location>
</feature>
<dbReference type="Proteomes" id="UP001626593">
    <property type="component" value="Chromosome"/>
</dbReference>
<reference evidence="2 3" key="1">
    <citation type="submission" date="2023-12" db="EMBL/GenBank/DDBJ databases">
        <title>A. evansii MAY27, complete genome.</title>
        <authorList>
            <person name="Wang Y."/>
        </authorList>
    </citation>
    <scope>NUCLEOTIDE SEQUENCE [LARGE SCALE GENOMIC DNA]</scope>
    <source>
        <strain evidence="2 3">MAY27</strain>
    </source>
</reference>
<proteinExistence type="predicted"/>
<dbReference type="CDD" id="cd16406">
    <property type="entry name" value="ParB_N_like"/>
    <property type="match status" value="1"/>
</dbReference>
<evidence type="ECO:0000259" key="1">
    <source>
        <dbReference type="SMART" id="SM00470"/>
    </source>
</evidence>
<dbReference type="Gene3D" id="3.90.1530.30">
    <property type="match status" value="1"/>
</dbReference>
<evidence type="ECO:0000313" key="3">
    <source>
        <dbReference type="Proteomes" id="UP001626593"/>
    </source>
</evidence>
<organism evidence="2 3">
    <name type="scientific">Aromatoleum evansii</name>
    <name type="common">Azoarcus evansii</name>
    <dbReference type="NCBI Taxonomy" id="59406"/>
    <lineage>
        <taxon>Bacteria</taxon>
        <taxon>Pseudomonadati</taxon>
        <taxon>Pseudomonadota</taxon>
        <taxon>Betaproteobacteria</taxon>
        <taxon>Rhodocyclales</taxon>
        <taxon>Rhodocyclaceae</taxon>
        <taxon>Aromatoleum</taxon>
    </lineage>
</organism>
<dbReference type="InterPro" id="IPR003115">
    <property type="entry name" value="ParB_N"/>
</dbReference>
<keyword evidence="3" id="KW-1185">Reference proteome</keyword>
<evidence type="ECO:0000313" key="2">
    <source>
        <dbReference type="EMBL" id="WRL44104.1"/>
    </source>
</evidence>
<dbReference type="InterPro" id="IPR036086">
    <property type="entry name" value="ParB/Sulfiredoxin_sf"/>
</dbReference>
<dbReference type="InterPro" id="IPR050336">
    <property type="entry name" value="Chromosome_partition/occlusion"/>
</dbReference>
<name>A0ABZ1AGQ9_AROEV</name>
<protein>
    <submittedName>
        <fullName evidence="2">ParB/Srx family N-terminal domain-containing protein</fullName>
    </submittedName>
</protein>
<dbReference type="PANTHER" id="PTHR33375:SF7">
    <property type="entry name" value="CHROMOSOME 2-PARTITIONING PROTEIN PARB-RELATED"/>
    <property type="match status" value="1"/>
</dbReference>
<dbReference type="Pfam" id="PF02195">
    <property type="entry name" value="ParB_N"/>
    <property type="match status" value="1"/>
</dbReference>
<sequence length="117" mass="12480">MKLSKAEVDAIIAASPRTFVPFNKLVLSEDYQARTGGSTPKLSIAELASSIKESGVLQNLVVVEGARGRYEVCAGGRRLEALALLVSRNDIADNYPVPVLIVPADKALIASLAENWT</sequence>
<accession>A0ABZ1AGQ9</accession>
<dbReference type="SMART" id="SM00470">
    <property type="entry name" value="ParB"/>
    <property type="match status" value="1"/>
</dbReference>
<dbReference type="SUPFAM" id="SSF110849">
    <property type="entry name" value="ParB/Sulfiredoxin"/>
    <property type="match status" value="1"/>
</dbReference>
<dbReference type="PANTHER" id="PTHR33375">
    <property type="entry name" value="CHROMOSOME-PARTITIONING PROTEIN PARB-RELATED"/>
    <property type="match status" value="1"/>
</dbReference>